<gene>
    <name evidence="1" type="ORF">LshimejAT787_2300350</name>
</gene>
<name>A0A9P3UV46_LYOSH</name>
<evidence type="ECO:0000313" key="2">
    <source>
        <dbReference type="Proteomes" id="UP001063166"/>
    </source>
</evidence>
<dbReference type="Proteomes" id="UP001063166">
    <property type="component" value="Unassembled WGS sequence"/>
</dbReference>
<dbReference type="AlphaFoldDB" id="A0A9P3UV46"/>
<dbReference type="EMBL" id="BRPK01000023">
    <property type="protein sequence ID" value="GLB45475.1"/>
    <property type="molecule type" value="Genomic_DNA"/>
</dbReference>
<proteinExistence type="predicted"/>
<organism evidence="1 2">
    <name type="scientific">Lyophyllum shimeji</name>
    <name type="common">Hon-shimeji</name>
    <name type="synonym">Tricholoma shimeji</name>
    <dbReference type="NCBI Taxonomy" id="47721"/>
    <lineage>
        <taxon>Eukaryota</taxon>
        <taxon>Fungi</taxon>
        <taxon>Dikarya</taxon>
        <taxon>Basidiomycota</taxon>
        <taxon>Agaricomycotina</taxon>
        <taxon>Agaricomycetes</taxon>
        <taxon>Agaricomycetidae</taxon>
        <taxon>Agaricales</taxon>
        <taxon>Tricholomatineae</taxon>
        <taxon>Lyophyllaceae</taxon>
        <taxon>Lyophyllum</taxon>
    </lineage>
</organism>
<evidence type="ECO:0000313" key="1">
    <source>
        <dbReference type="EMBL" id="GLB45475.1"/>
    </source>
</evidence>
<accession>A0A9P3UV46</accession>
<keyword evidence="2" id="KW-1185">Reference proteome</keyword>
<comment type="caution">
    <text evidence="1">The sequence shown here is derived from an EMBL/GenBank/DDBJ whole genome shotgun (WGS) entry which is preliminary data.</text>
</comment>
<protein>
    <submittedName>
        <fullName evidence="1">Uncharacterized protein</fullName>
    </submittedName>
</protein>
<sequence length="97" mass="10241">MPPKVSGPPSAVASKICSFSTEIEKLCHHDIHIRTAGGGANIDVPDQQHHLGYGAIPHSFELSSFGNGDFEIVPSTGAGCSGFIALNRGKGERWELV</sequence>
<reference evidence="1" key="1">
    <citation type="submission" date="2022-07" db="EMBL/GenBank/DDBJ databases">
        <title>The genome of Lyophyllum shimeji provides insight into the initial evolution of ectomycorrhizal fungal genome.</title>
        <authorList>
            <person name="Kobayashi Y."/>
            <person name="Shibata T."/>
            <person name="Hirakawa H."/>
            <person name="Shigenobu S."/>
            <person name="Nishiyama T."/>
            <person name="Yamada A."/>
            <person name="Hasebe M."/>
            <person name="Kawaguchi M."/>
        </authorList>
    </citation>
    <scope>NUCLEOTIDE SEQUENCE</scope>
    <source>
        <strain evidence="1">AT787</strain>
    </source>
</reference>